<feature type="region of interest" description="Disordered" evidence="1">
    <location>
        <begin position="1"/>
        <end position="41"/>
    </location>
</feature>
<sequence>MTGKSKGTRKSLPAKQGPGRKSKACEQPGQRRQPYLDRPCVRGPVIKQEKVKGQSGCPFIAPPPVSQNEGTVRVLVFRTCFLHRARRQGGEGDRSVFPSTRSSFEREIGDSIRFFYNRRPVERTRSVRAIRSIGDRRQIFGANGNKENPPATAGGRPVEARHVKKKEEVRRDKSEESTRGRGQEGVQRKNTKSLTAETAPSGKVHVSPRPVVRKERSAGARDQAGRPSKAEGRRARQVR</sequence>
<organism evidence="2 3">
    <name type="scientific">Riccia fluitans</name>
    <dbReference type="NCBI Taxonomy" id="41844"/>
    <lineage>
        <taxon>Eukaryota</taxon>
        <taxon>Viridiplantae</taxon>
        <taxon>Streptophyta</taxon>
        <taxon>Embryophyta</taxon>
        <taxon>Marchantiophyta</taxon>
        <taxon>Marchantiopsida</taxon>
        <taxon>Marchantiidae</taxon>
        <taxon>Marchantiales</taxon>
        <taxon>Ricciaceae</taxon>
        <taxon>Riccia</taxon>
    </lineage>
</organism>
<feature type="compositionally biased region" description="Basic and acidic residues" evidence="1">
    <location>
        <begin position="228"/>
        <end position="239"/>
    </location>
</feature>
<accession>A0ABD1XP76</accession>
<evidence type="ECO:0000313" key="2">
    <source>
        <dbReference type="EMBL" id="KAL2610760.1"/>
    </source>
</evidence>
<feature type="compositionally biased region" description="Basic and acidic residues" evidence="1">
    <location>
        <begin position="158"/>
        <end position="182"/>
    </location>
</feature>
<gene>
    <name evidence="2" type="ORF">R1flu_022452</name>
</gene>
<proteinExistence type="predicted"/>
<protein>
    <submittedName>
        <fullName evidence="2">Uncharacterized protein</fullName>
    </submittedName>
</protein>
<feature type="region of interest" description="Disordered" evidence="1">
    <location>
        <begin position="138"/>
        <end position="239"/>
    </location>
</feature>
<dbReference type="AlphaFoldDB" id="A0ABD1XP76"/>
<evidence type="ECO:0000313" key="3">
    <source>
        <dbReference type="Proteomes" id="UP001605036"/>
    </source>
</evidence>
<reference evidence="2 3" key="1">
    <citation type="submission" date="2024-09" db="EMBL/GenBank/DDBJ databases">
        <title>Chromosome-scale assembly of Riccia fluitans.</title>
        <authorList>
            <person name="Paukszto L."/>
            <person name="Sawicki J."/>
            <person name="Karawczyk K."/>
            <person name="Piernik-Szablinska J."/>
            <person name="Szczecinska M."/>
            <person name="Mazdziarz M."/>
        </authorList>
    </citation>
    <scope>NUCLEOTIDE SEQUENCE [LARGE SCALE GENOMIC DNA]</scope>
    <source>
        <strain evidence="2">Rf_01</strain>
        <tissue evidence="2">Aerial parts of the thallus</tissue>
    </source>
</reference>
<dbReference type="Proteomes" id="UP001605036">
    <property type="component" value="Unassembled WGS sequence"/>
</dbReference>
<name>A0ABD1XP76_9MARC</name>
<keyword evidence="3" id="KW-1185">Reference proteome</keyword>
<comment type="caution">
    <text evidence="2">The sequence shown here is derived from an EMBL/GenBank/DDBJ whole genome shotgun (WGS) entry which is preliminary data.</text>
</comment>
<dbReference type="EMBL" id="JBHFFA010000007">
    <property type="protein sequence ID" value="KAL2610760.1"/>
    <property type="molecule type" value="Genomic_DNA"/>
</dbReference>
<evidence type="ECO:0000256" key="1">
    <source>
        <dbReference type="SAM" id="MobiDB-lite"/>
    </source>
</evidence>